<dbReference type="InterPro" id="IPR036412">
    <property type="entry name" value="HAD-like_sf"/>
</dbReference>
<dbReference type="InterPro" id="IPR023214">
    <property type="entry name" value="HAD_sf"/>
</dbReference>
<dbReference type="RefSeq" id="WP_343798468.1">
    <property type="nucleotide sequence ID" value="NZ_BAAADJ010000019.1"/>
</dbReference>
<dbReference type="GO" id="GO:0016787">
    <property type="term" value="F:hydrolase activity"/>
    <property type="evidence" value="ECO:0007669"/>
    <property type="project" value="UniProtKB-KW"/>
</dbReference>
<dbReference type="Proteomes" id="UP001500782">
    <property type="component" value="Unassembled WGS sequence"/>
</dbReference>
<gene>
    <name evidence="1" type="ORF">GCM10008967_18700</name>
</gene>
<dbReference type="EMBL" id="BAAADJ010000019">
    <property type="protein sequence ID" value="GAA0328461.1"/>
    <property type="molecule type" value="Genomic_DNA"/>
</dbReference>
<evidence type="ECO:0000313" key="1">
    <source>
        <dbReference type="EMBL" id="GAA0328461.1"/>
    </source>
</evidence>
<keyword evidence="2" id="KW-1185">Reference proteome</keyword>
<reference evidence="1 2" key="1">
    <citation type="journal article" date="2019" name="Int. J. Syst. Evol. Microbiol.">
        <title>The Global Catalogue of Microorganisms (GCM) 10K type strain sequencing project: providing services to taxonomists for standard genome sequencing and annotation.</title>
        <authorList>
            <consortium name="The Broad Institute Genomics Platform"/>
            <consortium name="The Broad Institute Genome Sequencing Center for Infectious Disease"/>
            <person name="Wu L."/>
            <person name="Ma J."/>
        </authorList>
    </citation>
    <scope>NUCLEOTIDE SEQUENCE [LARGE SCALE GENOMIC DNA]</scope>
    <source>
        <strain evidence="1 2">JCM 9731</strain>
    </source>
</reference>
<keyword evidence="1" id="KW-0378">Hydrolase</keyword>
<comment type="caution">
    <text evidence="1">The sequence shown here is derived from an EMBL/GenBank/DDBJ whole genome shotgun (WGS) entry which is preliminary data.</text>
</comment>
<protein>
    <submittedName>
        <fullName evidence="1">Cof-type HAD-IIB family hydrolase</fullName>
    </submittedName>
</protein>
<name>A0ABN0W938_9BACI</name>
<evidence type="ECO:0000313" key="2">
    <source>
        <dbReference type="Proteomes" id="UP001500782"/>
    </source>
</evidence>
<dbReference type="Gene3D" id="3.40.50.1000">
    <property type="entry name" value="HAD superfamily/HAD-like"/>
    <property type="match status" value="1"/>
</dbReference>
<dbReference type="PANTHER" id="PTHR10000:SF50">
    <property type="entry name" value="STRESS RESPONSE PROTEIN YHAX"/>
    <property type="match status" value="1"/>
</dbReference>
<accession>A0ABN0W938</accession>
<proteinExistence type="predicted"/>
<dbReference type="Gene3D" id="3.30.1240.10">
    <property type="match status" value="1"/>
</dbReference>
<dbReference type="Pfam" id="PF08282">
    <property type="entry name" value="Hydrolase_3"/>
    <property type="match status" value="1"/>
</dbReference>
<organism evidence="1 2">
    <name type="scientific">Bacillus carboniphilus</name>
    <dbReference type="NCBI Taxonomy" id="86663"/>
    <lineage>
        <taxon>Bacteria</taxon>
        <taxon>Bacillati</taxon>
        <taxon>Bacillota</taxon>
        <taxon>Bacilli</taxon>
        <taxon>Bacillales</taxon>
        <taxon>Bacillaceae</taxon>
        <taxon>Bacillus</taxon>
    </lineage>
</organism>
<dbReference type="SUPFAM" id="SSF56784">
    <property type="entry name" value="HAD-like"/>
    <property type="match status" value="1"/>
</dbReference>
<dbReference type="PANTHER" id="PTHR10000">
    <property type="entry name" value="PHOSPHOSERINE PHOSPHATASE"/>
    <property type="match status" value="1"/>
</dbReference>
<sequence length="288" mass="32829">MIHRMVALSISGTVLDSHGRVNKSVKESLQYVQNKGIEVAFVTSLPYTYVKKITKALKTKAKIISHYGTYISSGDAKPIYVRRIQEDITVDILTLLESFPCHIKVVNEHTSISSQIENQKQLKSRAIFSPGDRTPYQVRFVENLIEAVQHEETAPLHIDVQFNDHDDLLDAQKALKGMFDEIDFEIEPHNQLVILPEGVSTLKSFHYLADYLGVKMSETVGIGYSMDDVEWLETCGLIVAMGDSPKQLRERADWITRSVEENGVAYMVMEHFRKQQPIEFLKKMNIID</sequence>